<dbReference type="GO" id="GO:0015074">
    <property type="term" value="P:DNA integration"/>
    <property type="evidence" value="ECO:0007669"/>
    <property type="project" value="InterPro"/>
</dbReference>
<dbReference type="SUPFAM" id="SSF53098">
    <property type="entry name" value="Ribonuclease H-like"/>
    <property type="match status" value="1"/>
</dbReference>
<feature type="domain" description="Integrase catalytic" evidence="2">
    <location>
        <begin position="63"/>
        <end position="226"/>
    </location>
</feature>
<evidence type="ECO:0000256" key="1">
    <source>
        <dbReference type="SAM" id="MobiDB-lite"/>
    </source>
</evidence>
<proteinExistence type="predicted"/>
<evidence type="ECO:0000313" key="3">
    <source>
        <dbReference type="EMBL" id="KAJ9553473.1"/>
    </source>
</evidence>
<evidence type="ECO:0000313" key="4">
    <source>
        <dbReference type="Proteomes" id="UP001172457"/>
    </source>
</evidence>
<dbReference type="PANTHER" id="PTHR35046:SF9">
    <property type="entry name" value="RNA-DIRECTED DNA POLYMERASE"/>
    <property type="match status" value="1"/>
</dbReference>
<feature type="region of interest" description="Disordered" evidence="1">
    <location>
        <begin position="281"/>
        <end position="322"/>
    </location>
</feature>
<dbReference type="InterPro" id="IPR012337">
    <property type="entry name" value="RNaseH-like_sf"/>
</dbReference>
<dbReference type="EMBL" id="JARYMX010000004">
    <property type="protein sequence ID" value="KAJ9553473.1"/>
    <property type="molecule type" value="Genomic_DNA"/>
</dbReference>
<dbReference type="AlphaFoldDB" id="A0AA38TAK8"/>
<protein>
    <recommendedName>
        <fullName evidence="2">Integrase catalytic domain-containing protein</fullName>
    </recommendedName>
</protein>
<dbReference type="Gene3D" id="3.30.420.10">
    <property type="entry name" value="Ribonuclease H-like superfamily/Ribonuclease H"/>
    <property type="match status" value="1"/>
</dbReference>
<keyword evidence="4" id="KW-1185">Reference proteome</keyword>
<comment type="caution">
    <text evidence="3">The sequence shown here is derived from an EMBL/GenBank/DDBJ whole genome shotgun (WGS) entry which is preliminary data.</text>
</comment>
<dbReference type="PANTHER" id="PTHR35046">
    <property type="entry name" value="ZINC KNUCKLE (CCHC-TYPE) FAMILY PROTEIN"/>
    <property type="match status" value="1"/>
</dbReference>
<dbReference type="PROSITE" id="PS50994">
    <property type="entry name" value="INTEGRASE"/>
    <property type="match status" value="1"/>
</dbReference>
<accession>A0AA38TAK8</accession>
<dbReference type="InterPro" id="IPR001584">
    <property type="entry name" value="Integrase_cat-core"/>
</dbReference>
<evidence type="ECO:0000259" key="2">
    <source>
        <dbReference type="PROSITE" id="PS50994"/>
    </source>
</evidence>
<name>A0AA38TAK8_9ASTR</name>
<organism evidence="3 4">
    <name type="scientific">Centaurea solstitialis</name>
    <name type="common">yellow star-thistle</name>
    <dbReference type="NCBI Taxonomy" id="347529"/>
    <lineage>
        <taxon>Eukaryota</taxon>
        <taxon>Viridiplantae</taxon>
        <taxon>Streptophyta</taxon>
        <taxon>Embryophyta</taxon>
        <taxon>Tracheophyta</taxon>
        <taxon>Spermatophyta</taxon>
        <taxon>Magnoliopsida</taxon>
        <taxon>eudicotyledons</taxon>
        <taxon>Gunneridae</taxon>
        <taxon>Pentapetalae</taxon>
        <taxon>asterids</taxon>
        <taxon>campanulids</taxon>
        <taxon>Asterales</taxon>
        <taxon>Asteraceae</taxon>
        <taxon>Carduoideae</taxon>
        <taxon>Cardueae</taxon>
        <taxon>Centaureinae</taxon>
        <taxon>Centaurea</taxon>
    </lineage>
</organism>
<sequence>MDDDFKEIWSKCVKGILVDDYYINDGCLFKGNQLCILNYSLREKLIRDLHGGGLSGHLGRDTTVDIPEDIWQDLSMDFILRLPHTQREVDSIFVVVDRFSKVTHFIACKMIVDASNIAKIFFKEVVRLHEVHKTITLDRDKKFLSHFWITLWRLFETAFNTSSMTHPQSDGQTKVMNRTLENMLRSVFSDKPKQWDLALPQIEFRYNIATHSAMGYSPLSLVYISTPKHVVDKLMVSTFEIVSRDTSQLKFPELKFPDISRLTNTDYVRWIKKGRSMTCEEPEQRAESRTGGGCRRQRAESRTQRWSPASREQAGGCRSSVREEGTRAVSCGGLDLGDGS</sequence>
<reference evidence="3" key="1">
    <citation type="submission" date="2023-03" db="EMBL/GenBank/DDBJ databases">
        <title>Chromosome-scale reference genome and RAD-based genetic map of yellow starthistle (Centaurea solstitialis) reveal putative structural variation and QTLs associated with invader traits.</title>
        <authorList>
            <person name="Reatini B."/>
            <person name="Cang F.A."/>
            <person name="Jiang Q."/>
            <person name="Mckibben M.T.W."/>
            <person name="Barker M.S."/>
            <person name="Rieseberg L.H."/>
            <person name="Dlugosch K.M."/>
        </authorList>
    </citation>
    <scope>NUCLEOTIDE SEQUENCE</scope>
    <source>
        <strain evidence="3">CAN-66</strain>
        <tissue evidence="3">Leaf</tissue>
    </source>
</reference>
<dbReference type="GO" id="GO:0003676">
    <property type="term" value="F:nucleic acid binding"/>
    <property type="evidence" value="ECO:0007669"/>
    <property type="project" value="InterPro"/>
</dbReference>
<dbReference type="Proteomes" id="UP001172457">
    <property type="component" value="Chromosome 4"/>
</dbReference>
<gene>
    <name evidence="3" type="ORF">OSB04_017518</name>
</gene>
<dbReference type="InterPro" id="IPR036397">
    <property type="entry name" value="RNaseH_sf"/>
</dbReference>